<proteinExistence type="predicted"/>
<dbReference type="KEGG" id="gau:GAU_0382"/>
<dbReference type="InterPro" id="IPR035965">
    <property type="entry name" value="PAS-like_dom_sf"/>
</dbReference>
<feature type="transmembrane region" description="Helical" evidence="2">
    <location>
        <begin position="85"/>
        <end position="107"/>
    </location>
</feature>
<feature type="transmembrane region" description="Helical" evidence="2">
    <location>
        <begin position="127"/>
        <end position="152"/>
    </location>
</feature>
<feature type="compositionally biased region" description="Basic and acidic residues" evidence="1">
    <location>
        <begin position="25"/>
        <end position="39"/>
    </location>
</feature>
<feature type="domain" description="PAS" evidence="3">
    <location>
        <begin position="388"/>
        <end position="458"/>
    </location>
</feature>
<dbReference type="NCBIfam" id="TIGR00229">
    <property type="entry name" value="sensory_box"/>
    <property type="match status" value="1"/>
</dbReference>
<dbReference type="EMBL" id="AP009153">
    <property type="protein sequence ID" value="BAH37424.1"/>
    <property type="molecule type" value="Genomic_DNA"/>
</dbReference>
<evidence type="ECO:0000256" key="1">
    <source>
        <dbReference type="SAM" id="MobiDB-lite"/>
    </source>
</evidence>
<feature type="transmembrane region" description="Helical" evidence="2">
    <location>
        <begin position="326"/>
        <end position="344"/>
    </location>
</feature>
<dbReference type="InterPro" id="IPR043128">
    <property type="entry name" value="Rev_trsase/Diguanyl_cyclase"/>
</dbReference>
<dbReference type="SMART" id="SM00052">
    <property type="entry name" value="EAL"/>
    <property type="match status" value="1"/>
</dbReference>
<gene>
    <name evidence="6" type="ordered locus">GAU_0382</name>
</gene>
<dbReference type="PANTHER" id="PTHR44757">
    <property type="entry name" value="DIGUANYLATE CYCLASE DGCP"/>
    <property type="match status" value="1"/>
</dbReference>
<dbReference type="SUPFAM" id="SSF55073">
    <property type="entry name" value="Nucleotide cyclase"/>
    <property type="match status" value="1"/>
</dbReference>
<dbReference type="GO" id="GO:0003824">
    <property type="term" value="F:catalytic activity"/>
    <property type="evidence" value="ECO:0007669"/>
    <property type="project" value="UniProtKB-ARBA"/>
</dbReference>
<dbReference type="CDD" id="cd01948">
    <property type="entry name" value="EAL"/>
    <property type="match status" value="1"/>
</dbReference>
<dbReference type="InterPro" id="IPR052155">
    <property type="entry name" value="Biofilm_reg_signaling"/>
</dbReference>
<evidence type="ECO:0000313" key="6">
    <source>
        <dbReference type="EMBL" id="BAH37424.1"/>
    </source>
</evidence>
<organism evidence="6 7">
    <name type="scientific">Gemmatimonas aurantiaca (strain DSM 14586 / JCM 11422 / NBRC 100505 / T-27)</name>
    <dbReference type="NCBI Taxonomy" id="379066"/>
    <lineage>
        <taxon>Bacteria</taxon>
        <taxon>Pseudomonadati</taxon>
        <taxon>Gemmatimonadota</taxon>
        <taxon>Gemmatimonadia</taxon>
        <taxon>Gemmatimonadales</taxon>
        <taxon>Gemmatimonadaceae</taxon>
        <taxon>Gemmatimonas</taxon>
    </lineage>
</organism>
<dbReference type="Gene3D" id="3.30.450.20">
    <property type="entry name" value="PAS domain"/>
    <property type="match status" value="1"/>
</dbReference>
<dbReference type="InterPro" id="IPR000014">
    <property type="entry name" value="PAS"/>
</dbReference>
<feature type="transmembrane region" description="Helical" evidence="2">
    <location>
        <begin position="220"/>
        <end position="242"/>
    </location>
</feature>
<dbReference type="PROSITE" id="PS50883">
    <property type="entry name" value="EAL"/>
    <property type="match status" value="1"/>
</dbReference>
<evidence type="ECO:0000259" key="4">
    <source>
        <dbReference type="PROSITE" id="PS50883"/>
    </source>
</evidence>
<feature type="transmembrane region" description="Helical" evidence="2">
    <location>
        <begin position="188"/>
        <end position="208"/>
    </location>
</feature>
<dbReference type="Proteomes" id="UP000002209">
    <property type="component" value="Chromosome"/>
</dbReference>
<name>C1A5B4_GEMAT</name>
<dbReference type="Gene3D" id="3.30.70.270">
    <property type="match status" value="1"/>
</dbReference>
<dbReference type="HOGENOM" id="CLU_000445_129_3_0"/>
<dbReference type="STRING" id="379066.GAU_0382"/>
<dbReference type="InterPro" id="IPR000160">
    <property type="entry name" value="GGDEF_dom"/>
</dbReference>
<protein>
    <submittedName>
        <fullName evidence="6">Putative signaling protein</fullName>
    </submittedName>
</protein>
<dbReference type="SUPFAM" id="SSF141868">
    <property type="entry name" value="EAL domain-like"/>
    <property type="match status" value="1"/>
</dbReference>
<evidence type="ECO:0000259" key="5">
    <source>
        <dbReference type="PROSITE" id="PS50887"/>
    </source>
</evidence>
<dbReference type="eggNOG" id="COG5001">
    <property type="taxonomic scope" value="Bacteria"/>
</dbReference>
<dbReference type="SMART" id="SM00267">
    <property type="entry name" value="GGDEF"/>
    <property type="match status" value="1"/>
</dbReference>
<dbReference type="InterPro" id="IPR001633">
    <property type="entry name" value="EAL_dom"/>
</dbReference>
<keyword evidence="2" id="KW-0472">Membrane</keyword>
<evidence type="ECO:0000259" key="3">
    <source>
        <dbReference type="PROSITE" id="PS50112"/>
    </source>
</evidence>
<dbReference type="Pfam" id="PF00990">
    <property type="entry name" value="GGDEF"/>
    <property type="match status" value="1"/>
</dbReference>
<dbReference type="InterPro" id="IPR029787">
    <property type="entry name" value="Nucleotide_cyclase"/>
</dbReference>
<feature type="transmembrane region" description="Helical" evidence="2">
    <location>
        <begin position="285"/>
        <end position="305"/>
    </location>
</feature>
<keyword evidence="7" id="KW-1185">Reference proteome</keyword>
<feature type="region of interest" description="Disordered" evidence="1">
    <location>
        <begin position="21"/>
        <end position="42"/>
    </location>
</feature>
<feature type="domain" description="GGDEF" evidence="5">
    <location>
        <begin position="552"/>
        <end position="684"/>
    </location>
</feature>
<dbReference type="InterPro" id="IPR035919">
    <property type="entry name" value="EAL_sf"/>
</dbReference>
<sequence>MVVLLWDQPPYFTVALPMSPVSDAPSRRAETRSRSDRPTPVRGFSAVPAGAPNARWEHYLIGSAAVYVAIVTVWLVSLHGRSIDFFGVIGVLRLLSPFPVAGVALYFAWRASRELSLDLGSRKFWRLLITVLVLVMVTPWLRFMPILPVAWLDTTVRLSLTLSGPLLMLVALLQLPSAPHSDTDKSKLWLDIATVVVGGLLVAWYNLSTARLADGPLVQIAFQLLHVLSVLDLVLVLVASILWRRTALIPRANILVLIGGALLVRFLGHVASISEMHGGEGLPDLGFVVRPAACFLMAAAGWLSSATVMRRDVRPSRDRDGPSVSILPYAAVVPGFALLLRMAFEERHQPLLGLVLGAAALTAIAFVRQFAASREAVSTLAEASARDSEARFRSLVQHSSDVIMIVDPDGTLRFASPSMSTVFGHEPSRIVGTNLLSLLHVEDQQHAVQFLEELARSGARTGAGSPGVLKREWRLAHSDGSWMTVDNVGTNLLREPVVRGLVLNSRDVTEQSMIKQQYIHQAFHDPLTDLANRSLFLYQVGHALARGARQHSPVTVLFLDLDNFKTVNDSLGHAAGDRLLVDAARRLASCVRSSDLIARLGGDEFAVLVEDAQSVEEVLVVASRIGTALSRPFMLSGKEVFVSASVGIARSSRGESSDELVRNADVAMYVAKTRGKGQHVLFEQEMHDAALERLVVEADLRRAIEREEFFLEFQPIVELDTGNIIGAEALVRWLCRERGTVPPGVFIPIAEVTGLIVPIGKWVLRRACREAQRWTRERGIAARITVNLSGRQLQDAGIVDDVRQALEETGLDPTQLVLEITESMLMQNTDVSMARLTALKELGVSLAIDDFGTGYSSLSYLQRYPIDILKIDKAFVDVIDKGGEGPVLASAIVALGDTLRMNTVAEGIETEAQRGHLLTLGCELGQGFLFSPPLDEEEFWHLLLARGSRVPFVSRRLRDNGEQQAA</sequence>
<dbReference type="NCBIfam" id="TIGR00254">
    <property type="entry name" value="GGDEF"/>
    <property type="match status" value="1"/>
</dbReference>
<dbReference type="AlphaFoldDB" id="C1A5B4"/>
<dbReference type="FunFam" id="3.30.70.270:FF:000001">
    <property type="entry name" value="Diguanylate cyclase domain protein"/>
    <property type="match status" value="1"/>
</dbReference>
<dbReference type="InterPro" id="IPR013767">
    <property type="entry name" value="PAS_fold"/>
</dbReference>
<feature type="domain" description="EAL" evidence="4">
    <location>
        <begin position="693"/>
        <end position="947"/>
    </location>
</feature>
<reference evidence="7" key="1">
    <citation type="submission" date="2006-03" db="EMBL/GenBank/DDBJ databases">
        <title>Complete genome sequence of Gemmatimonas aurantiaca T-27 that represents a novel phylum Gemmatimonadetes.</title>
        <authorList>
            <person name="Takasaki K."/>
            <person name="Ichikawa N."/>
            <person name="Miura H."/>
            <person name="Matsushita S."/>
            <person name="Watanabe Y."/>
            <person name="Oguchi A."/>
            <person name="Ankai A."/>
            <person name="Yashiro I."/>
            <person name="Takahashi M."/>
            <person name="Terui Y."/>
            <person name="Fukui S."/>
            <person name="Yokoyama H."/>
            <person name="Tanikawa S."/>
            <person name="Hanada S."/>
            <person name="Kamagata Y."/>
            <person name="Fujita N."/>
        </authorList>
    </citation>
    <scope>NUCLEOTIDE SEQUENCE [LARGE SCALE GENOMIC DNA]</scope>
    <source>
        <strain evidence="7">T-27 / DSM 14586 / JCM 11422 / NBRC 100505</strain>
    </source>
</reference>
<dbReference type="PANTHER" id="PTHR44757:SF2">
    <property type="entry name" value="BIOFILM ARCHITECTURE MAINTENANCE PROTEIN MBAA"/>
    <property type="match status" value="1"/>
</dbReference>
<dbReference type="SUPFAM" id="SSF55785">
    <property type="entry name" value="PYP-like sensor domain (PAS domain)"/>
    <property type="match status" value="1"/>
</dbReference>
<accession>C1A5B4</accession>
<evidence type="ECO:0000313" key="7">
    <source>
        <dbReference type="Proteomes" id="UP000002209"/>
    </source>
</evidence>
<dbReference type="GO" id="GO:0006355">
    <property type="term" value="P:regulation of DNA-templated transcription"/>
    <property type="evidence" value="ECO:0007669"/>
    <property type="project" value="InterPro"/>
</dbReference>
<evidence type="ECO:0000256" key="2">
    <source>
        <dbReference type="SAM" id="Phobius"/>
    </source>
</evidence>
<keyword evidence="2" id="KW-1133">Transmembrane helix</keyword>
<dbReference type="CDD" id="cd01949">
    <property type="entry name" value="GGDEF"/>
    <property type="match status" value="1"/>
</dbReference>
<dbReference type="PROSITE" id="PS50887">
    <property type="entry name" value="GGDEF"/>
    <property type="match status" value="1"/>
</dbReference>
<dbReference type="Pfam" id="PF00989">
    <property type="entry name" value="PAS"/>
    <property type="match status" value="1"/>
</dbReference>
<dbReference type="SMART" id="SM00091">
    <property type="entry name" value="PAS"/>
    <property type="match status" value="1"/>
</dbReference>
<dbReference type="CDD" id="cd00130">
    <property type="entry name" value="PAS"/>
    <property type="match status" value="1"/>
</dbReference>
<feature type="transmembrane region" description="Helical" evidence="2">
    <location>
        <begin position="254"/>
        <end position="273"/>
    </location>
</feature>
<dbReference type="PROSITE" id="PS50112">
    <property type="entry name" value="PAS"/>
    <property type="match status" value="1"/>
</dbReference>
<feature type="transmembrane region" description="Helical" evidence="2">
    <location>
        <begin position="350"/>
        <end position="367"/>
    </location>
</feature>
<feature type="transmembrane region" description="Helical" evidence="2">
    <location>
        <begin position="59"/>
        <end position="79"/>
    </location>
</feature>
<dbReference type="Gene3D" id="3.20.20.450">
    <property type="entry name" value="EAL domain"/>
    <property type="match status" value="1"/>
</dbReference>
<dbReference type="Pfam" id="PF00563">
    <property type="entry name" value="EAL"/>
    <property type="match status" value="1"/>
</dbReference>
<feature type="transmembrane region" description="Helical" evidence="2">
    <location>
        <begin position="158"/>
        <end position="176"/>
    </location>
</feature>
<keyword evidence="2" id="KW-0812">Transmembrane</keyword>